<dbReference type="EMBL" id="KY684083">
    <property type="protein sequence ID" value="ARF08764.1"/>
    <property type="molecule type" value="Genomic_DNA"/>
</dbReference>
<evidence type="ECO:0000313" key="1">
    <source>
        <dbReference type="EMBL" id="ARF08764.1"/>
    </source>
</evidence>
<evidence type="ECO:0008006" key="2">
    <source>
        <dbReference type="Google" id="ProtNLM"/>
    </source>
</evidence>
<dbReference type="InterPro" id="IPR029044">
    <property type="entry name" value="Nucleotide-diphossugar_trans"/>
</dbReference>
<accession>A0A1V0SAR4</accession>
<protein>
    <recommendedName>
        <fullName evidence="2">Nucleotide-diphospho-sugar transferase domain-containing protein</fullName>
    </recommendedName>
</protein>
<name>A0A1V0SAR4_9VIRU</name>
<gene>
    <name evidence="1" type="ORF">Catovirus_1_814</name>
</gene>
<dbReference type="SUPFAM" id="SSF53448">
    <property type="entry name" value="Nucleotide-diphospho-sugar transferases"/>
    <property type="match status" value="1"/>
</dbReference>
<sequence>MIDNKYPIKINRYAKKKKYAIGMLVYPGLNESKWNYLFGACMVSYRLKKNDWFKQNCDIIILTPVVENTTVLSLIKKNFDVHAVYSTSLNTEYPFKTNPRWYGVFNKLYFWNKNCFSYDRLLILDTDMFILKPDDYIEIINSAQGPVAGCYENGFIVNNTDLDLSEINTIIPDKYTSYVWNNNKSYYNMVNAGVLSIQPNFKLFQIMLRDLEDGWKKLPNKYPALKNKKNNFLFPEQEYLTGFFSGKWRSLPSKFLSCATSSCHYNNHGAKYWDKFPSSFGIYSIVVSDSIKFLNKYSECKEIFNNIISNTLLAGNIAEPLKPTELSKTITELSSVGNNLLKKSISKKNINDITNPFAFQNDNLAKKNDIPAKAKDNMDKEFVGITTFGQLNKSILENSNNKKDIQHMLVPNHFPYKKPSLNDNDDDPENLINKLNSVGLKKNFTKLFNVSLV</sequence>
<proteinExistence type="predicted"/>
<organism evidence="1">
    <name type="scientific">Catovirus CTV1</name>
    <dbReference type="NCBI Taxonomy" id="1977631"/>
    <lineage>
        <taxon>Viruses</taxon>
        <taxon>Varidnaviria</taxon>
        <taxon>Bamfordvirae</taxon>
        <taxon>Nucleocytoviricota</taxon>
        <taxon>Megaviricetes</taxon>
        <taxon>Imitervirales</taxon>
        <taxon>Mimiviridae</taxon>
        <taxon>Klosneuvirinae</taxon>
        <taxon>Catovirus</taxon>
    </lineage>
</organism>
<dbReference type="Gene3D" id="3.90.550.10">
    <property type="entry name" value="Spore Coat Polysaccharide Biosynthesis Protein SpsA, Chain A"/>
    <property type="match status" value="1"/>
</dbReference>
<reference evidence="1" key="1">
    <citation type="journal article" date="2017" name="Science">
        <title>Giant viruses with an expanded complement of translation system components.</title>
        <authorList>
            <person name="Schulz F."/>
            <person name="Yutin N."/>
            <person name="Ivanova N.N."/>
            <person name="Ortega D.R."/>
            <person name="Lee T.K."/>
            <person name="Vierheilig J."/>
            <person name="Daims H."/>
            <person name="Horn M."/>
            <person name="Wagner M."/>
            <person name="Jensen G.J."/>
            <person name="Kyrpides N.C."/>
            <person name="Koonin E.V."/>
            <person name="Woyke T."/>
        </authorList>
    </citation>
    <scope>NUCLEOTIDE SEQUENCE</scope>
    <source>
        <strain evidence="1">CTV1</strain>
    </source>
</reference>